<dbReference type="OrthoDB" id="67700at2759"/>
<sequence>MSMFFKMRTEGPVFLKLVDTSLIGILERSYMVTVVVITTVPGLVIPPTIVHGGAQASGGGFGGYSNGWSEYALKETNPYLEAMNKDKKSSTYDLVEQMQYLYVRTAKAREISLFGGGEILTEENLGITKG</sequence>
<keyword evidence="2" id="KW-1185">Reference proteome</keyword>
<organism evidence="1 2">
    <name type="scientific">Olea europaea subsp. europaea</name>
    <dbReference type="NCBI Taxonomy" id="158383"/>
    <lineage>
        <taxon>Eukaryota</taxon>
        <taxon>Viridiplantae</taxon>
        <taxon>Streptophyta</taxon>
        <taxon>Embryophyta</taxon>
        <taxon>Tracheophyta</taxon>
        <taxon>Spermatophyta</taxon>
        <taxon>Magnoliopsida</taxon>
        <taxon>eudicotyledons</taxon>
        <taxon>Gunneridae</taxon>
        <taxon>Pentapetalae</taxon>
        <taxon>asterids</taxon>
        <taxon>lamiids</taxon>
        <taxon>Lamiales</taxon>
        <taxon>Oleaceae</taxon>
        <taxon>Oleeae</taxon>
        <taxon>Olea</taxon>
    </lineage>
</organism>
<dbReference type="Proteomes" id="UP000594638">
    <property type="component" value="Unassembled WGS sequence"/>
</dbReference>
<dbReference type="Gramene" id="OE9A097278T1">
    <property type="protein sequence ID" value="OE9A097278C1"/>
    <property type="gene ID" value="OE9A097278"/>
</dbReference>
<comment type="caution">
    <text evidence="1">The sequence shown here is derived from an EMBL/GenBank/DDBJ whole genome shotgun (WGS) entry which is preliminary data.</text>
</comment>
<gene>
    <name evidence="1" type="ORF">OLEA9_A097278</name>
</gene>
<evidence type="ECO:0000313" key="1">
    <source>
        <dbReference type="EMBL" id="CAA3030091.1"/>
    </source>
</evidence>
<evidence type="ECO:0000313" key="2">
    <source>
        <dbReference type="Proteomes" id="UP000594638"/>
    </source>
</evidence>
<proteinExistence type="predicted"/>
<reference evidence="1 2" key="1">
    <citation type="submission" date="2019-12" db="EMBL/GenBank/DDBJ databases">
        <authorList>
            <person name="Alioto T."/>
            <person name="Alioto T."/>
            <person name="Gomez Garrido J."/>
        </authorList>
    </citation>
    <scope>NUCLEOTIDE SEQUENCE [LARGE SCALE GENOMIC DNA]</scope>
</reference>
<dbReference type="EMBL" id="CACTIH010009350">
    <property type="protein sequence ID" value="CAA3030091.1"/>
    <property type="molecule type" value="Genomic_DNA"/>
</dbReference>
<dbReference type="AlphaFoldDB" id="A0A8S0VKF2"/>
<name>A0A8S0VKF2_OLEEU</name>
<accession>A0A8S0VKF2</accession>
<protein>
    <submittedName>
        <fullName evidence="1">Uncharacterized protein</fullName>
    </submittedName>
</protein>